<evidence type="ECO:0000259" key="8">
    <source>
        <dbReference type="Pfam" id="PF08263"/>
    </source>
</evidence>
<evidence type="ECO:0000256" key="1">
    <source>
        <dbReference type="ARBA" id="ARBA00004370"/>
    </source>
</evidence>
<feature type="signal peptide" evidence="7">
    <location>
        <begin position="1"/>
        <end position="26"/>
    </location>
</feature>
<dbReference type="Pfam" id="PF23598">
    <property type="entry name" value="LRR_14"/>
    <property type="match status" value="1"/>
</dbReference>
<accession>A0AAW1XBQ1</accession>
<feature type="chain" id="PRO_5043542284" description="Leucine-rich repeat-containing N-terminal plant-type domain-containing protein" evidence="7">
    <location>
        <begin position="27"/>
        <end position="564"/>
    </location>
</feature>
<keyword evidence="3 7" id="KW-0732">Signal</keyword>
<feature type="domain" description="Leucine-rich repeat-containing N-terminal plant-type" evidence="8">
    <location>
        <begin position="30"/>
        <end position="70"/>
    </location>
</feature>
<comment type="subcellular location">
    <subcellularLocation>
        <location evidence="1">Membrane</location>
    </subcellularLocation>
</comment>
<evidence type="ECO:0000313" key="10">
    <source>
        <dbReference type="EMBL" id="KAK9933651.1"/>
    </source>
</evidence>
<feature type="domain" description="Disease resistance R13L4/SHOC-2-like LRR" evidence="9">
    <location>
        <begin position="86"/>
        <end position="293"/>
    </location>
</feature>
<dbReference type="Pfam" id="PF08263">
    <property type="entry name" value="LRRNT_2"/>
    <property type="match status" value="1"/>
</dbReference>
<keyword evidence="2" id="KW-0433">Leucine-rich repeat</keyword>
<evidence type="ECO:0000256" key="6">
    <source>
        <dbReference type="ARBA" id="ARBA00023180"/>
    </source>
</evidence>
<keyword evidence="4" id="KW-0677">Repeat</keyword>
<dbReference type="FunFam" id="3.80.10.10:FF:000041">
    <property type="entry name" value="LRR receptor-like serine/threonine-protein kinase ERECTA"/>
    <property type="match status" value="1"/>
</dbReference>
<protein>
    <recommendedName>
        <fullName evidence="12">Leucine-rich repeat-containing N-terminal plant-type domain-containing protein</fullName>
    </recommendedName>
</protein>
<evidence type="ECO:0000256" key="7">
    <source>
        <dbReference type="SAM" id="SignalP"/>
    </source>
</evidence>
<keyword evidence="6" id="KW-0325">Glycoprotein</keyword>
<dbReference type="InterPro" id="IPR055414">
    <property type="entry name" value="LRR_R13L4/SHOC2-like"/>
</dbReference>
<dbReference type="InterPro" id="IPR052941">
    <property type="entry name" value="StomDev_PlantInt_Reg"/>
</dbReference>
<evidence type="ECO:0000313" key="11">
    <source>
        <dbReference type="Proteomes" id="UP001457282"/>
    </source>
</evidence>
<keyword evidence="11" id="KW-1185">Reference proteome</keyword>
<evidence type="ECO:0000256" key="3">
    <source>
        <dbReference type="ARBA" id="ARBA00022729"/>
    </source>
</evidence>
<evidence type="ECO:0000259" key="9">
    <source>
        <dbReference type="Pfam" id="PF23598"/>
    </source>
</evidence>
<dbReference type="Gene3D" id="3.80.10.10">
    <property type="entry name" value="Ribonuclease Inhibitor"/>
    <property type="match status" value="4"/>
</dbReference>
<gene>
    <name evidence="10" type="ORF">M0R45_020836</name>
</gene>
<dbReference type="InterPro" id="IPR013210">
    <property type="entry name" value="LRR_N_plant-typ"/>
</dbReference>
<dbReference type="GO" id="GO:0016020">
    <property type="term" value="C:membrane"/>
    <property type="evidence" value="ECO:0007669"/>
    <property type="project" value="UniProtKB-SubCell"/>
</dbReference>
<keyword evidence="5" id="KW-0472">Membrane</keyword>
<dbReference type="PANTHER" id="PTHR48004">
    <property type="entry name" value="OS01G0149700 PROTEIN"/>
    <property type="match status" value="1"/>
</dbReference>
<comment type="caution">
    <text evidence="10">The sequence shown here is derived from an EMBL/GenBank/DDBJ whole genome shotgun (WGS) entry which is preliminary data.</text>
</comment>
<proteinExistence type="predicted"/>
<dbReference type="InterPro" id="IPR001611">
    <property type="entry name" value="Leu-rich_rpt"/>
</dbReference>
<evidence type="ECO:0000256" key="2">
    <source>
        <dbReference type="ARBA" id="ARBA00022614"/>
    </source>
</evidence>
<organism evidence="10 11">
    <name type="scientific">Rubus argutus</name>
    <name type="common">Southern blackberry</name>
    <dbReference type="NCBI Taxonomy" id="59490"/>
    <lineage>
        <taxon>Eukaryota</taxon>
        <taxon>Viridiplantae</taxon>
        <taxon>Streptophyta</taxon>
        <taxon>Embryophyta</taxon>
        <taxon>Tracheophyta</taxon>
        <taxon>Spermatophyta</taxon>
        <taxon>Magnoliopsida</taxon>
        <taxon>eudicotyledons</taxon>
        <taxon>Gunneridae</taxon>
        <taxon>Pentapetalae</taxon>
        <taxon>rosids</taxon>
        <taxon>fabids</taxon>
        <taxon>Rosales</taxon>
        <taxon>Rosaceae</taxon>
        <taxon>Rosoideae</taxon>
        <taxon>Rosoideae incertae sedis</taxon>
        <taxon>Rubus</taxon>
    </lineage>
</organism>
<dbReference type="EMBL" id="JBEDUW010000004">
    <property type="protein sequence ID" value="KAK9933651.1"/>
    <property type="molecule type" value="Genomic_DNA"/>
</dbReference>
<reference evidence="10 11" key="1">
    <citation type="journal article" date="2023" name="G3 (Bethesda)">
        <title>A chromosome-length genome assembly and annotation of blackberry (Rubus argutus, cv. 'Hillquist').</title>
        <authorList>
            <person name="Bruna T."/>
            <person name="Aryal R."/>
            <person name="Dudchenko O."/>
            <person name="Sargent D.J."/>
            <person name="Mead D."/>
            <person name="Buti M."/>
            <person name="Cavallini A."/>
            <person name="Hytonen T."/>
            <person name="Andres J."/>
            <person name="Pham M."/>
            <person name="Weisz D."/>
            <person name="Mascagni F."/>
            <person name="Usai G."/>
            <person name="Natali L."/>
            <person name="Bassil N."/>
            <person name="Fernandez G.E."/>
            <person name="Lomsadze A."/>
            <person name="Armour M."/>
            <person name="Olukolu B."/>
            <person name="Poorten T."/>
            <person name="Britton C."/>
            <person name="Davik J."/>
            <person name="Ashrafi H."/>
            <person name="Aiden E.L."/>
            <person name="Borodovsky M."/>
            <person name="Worthington M."/>
        </authorList>
    </citation>
    <scope>NUCLEOTIDE SEQUENCE [LARGE SCALE GENOMIC DNA]</scope>
    <source>
        <strain evidence="10">PI 553951</strain>
    </source>
</reference>
<sequence>MKTLLDFFLFLIILCVSIIIIPVVHSKCIPDQQLSLLHFKKGLVFNASFSSKLISWNSSADCCSWVGVTCKANGCILGLDISNEFISGGIDNSSSLFQLQYLQSLNLAYNKLGNGFQLIPSAIGQLTSLRYLNLSHNYYSGQIPIEISHLTGLKVLDFSYNNFRLPESPLKLESPNLHMLVENLTELRELFLDEVQISAPGSVWCQAISSSLSNLRVLSLSNCSLSGPFHESLAKLQFTLSLIHLDYNNISAPVSPFFANFSNLTSLSLRDCGLHGTFPKEIFQLPSLQSIDLSHNPQLDGSLPEFPKNGSLEYLILEWTNFSGPLPNSIGNLKMLSAIFIHDCNFTGSIPISMTNLSQLIYLEMDGNKFEGSIPSFSRPMNLEVLGLDSNRLTGNINCTHWGNLTKLSSLSLRGNMLNGNIPTSLLSLPSLNFLDLYGNQFFGQFPEISNISSNFVKYLLLGSNNLEGPIPMSIFNFRRLTWLDLSSNNFSGSFPLDDLQQLRNLSDLRLSDNNLFLTHDATNFSYSYFPQFQFLMLASGKLTTFPNFLRNQSKLYRLDLSDN</sequence>
<dbReference type="SUPFAM" id="SSF52047">
    <property type="entry name" value="RNI-like"/>
    <property type="match status" value="1"/>
</dbReference>
<name>A0AAW1XBQ1_RUBAR</name>
<dbReference type="Pfam" id="PF00560">
    <property type="entry name" value="LRR_1"/>
    <property type="match status" value="2"/>
</dbReference>
<evidence type="ECO:0008006" key="12">
    <source>
        <dbReference type="Google" id="ProtNLM"/>
    </source>
</evidence>
<dbReference type="AlphaFoldDB" id="A0AAW1XBQ1"/>
<dbReference type="Proteomes" id="UP001457282">
    <property type="component" value="Unassembled WGS sequence"/>
</dbReference>
<evidence type="ECO:0000256" key="4">
    <source>
        <dbReference type="ARBA" id="ARBA00022737"/>
    </source>
</evidence>
<evidence type="ECO:0000256" key="5">
    <source>
        <dbReference type="ARBA" id="ARBA00023136"/>
    </source>
</evidence>
<dbReference type="PANTHER" id="PTHR48004:SF101">
    <property type="entry name" value="RECEPTOR-LIKE PROTEIN 12 ISOFORM X1"/>
    <property type="match status" value="1"/>
</dbReference>
<dbReference type="SUPFAM" id="SSF52058">
    <property type="entry name" value="L domain-like"/>
    <property type="match status" value="1"/>
</dbReference>
<dbReference type="InterPro" id="IPR032675">
    <property type="entry name" value="LRR_dom_sf"/>
</dbReference>